<evidence type="ECO:0000313" key="3">
    <source>
        <dbReference type="Proteomes" id="UP000823941"/>
    </source>
</evidence>
<keyword evidence="3" id="KW-1185">Reference proteome</keyword>
<organism evidence="2 3">
    <name type="scientific">Plutella xylostella</name>
    <name type="common">Diamondback moth</name>
    <name type="synonym">Plutella maculipennis</name>
    <dbReference type="NCBI Taxonomy" id="51655"/>
    <lineage>
        <taxon>Eukaryota</taxon>
        <taxon>Metazoa</taxon>
        <taxon>Ecdysozoa</taxon>
        <taxon>Arthropoda</taxon>
        <taxon>Hexapoda</taxon>
        <taxon>Insecta</taxon>
        <taxon>Pterygota</taxon>
        <taxon>Neoptera</taxon>
        <taxon>Endopterygota</taxon>
        <taxon>Lepidoptera</taxon>
        <taxon>Glossata</taxon>
        <taxon>Ditrysia</taxon>
        <taxon>Yponomeutoidea</taxon>
        <taxon>Plutellidae</taxon>
        <taxon>Plutella</taxon>
    </lineage>
</organism>
<proteinExistence type="predicted"/>
<evidence type="ECO:0008006" key="4">
    <source>
        <dbReference type="Google" id="ProtNLM"/>
    </source>
</evidence>
<evidence type="ECO:0000256" key="1">
    <source>
        <dbReference type="SAM" id="MobiDB-lite"/>
    </source>
</evidence>
<dbReference type="Proteomes" id="UP000823941">
    <property type="component" value="Chromosome 25"/>
</dbReference>
<accession>A0ABQ7Q0G3</accession>
<feature type="region of interest" description="Disordered" evidence="1">
    <location>
        <begin position="41"/>
        <end position="67"/>
    </location>
</feature>
<comment type="caution">
    <text evidence="2">The sequence shown here is derived from an EMBL/GenBank/DDBJ whole genome shotgun (WGS) entry which is preliminary data.</text>
</comment>
<name>A0ABQ7Q0G3_PLUXY</name>
<reference evidence="2 3" key="1">
    <citation type="submission" date="2021-06" db="EMBL/GenBank/DDBJ databases">
        <title>A haploid diamondback moth (Plutella xylostella L.) genome assembly resolves 31 chromosomes and identifies a diamide resistance mutation.</title>
        <authorList>
            <person name="Ward C.M."/>
            <person name="Perry K.D."/>
            <person name="Baker G."/>
            <person name="Powis K."/>
            <person name="Heckel D.G."/>
            <person name="Baxter S.W."/>
        </authorList>
    </citation>
    <scope>NUCLEOTIDE SEQUENCE [LARGE SCALE GENOMIC DNA]</scope>
    <source>
        <strain evidence="2 3">LV</strain>
        <tissue evidence="2">Single pupa</tissue>
    </source>
</reference>
<sequence length="67" mass="7103">MRTPSFCVLLMPCRRRPTSVSIRRSTRSTTTLSAASLSRVGRCGSAVSGDTTPRATGVAPPTPRAVR</sequence>
<dbReference type="EMBL" id="JAHIBW010000025">
    <property type="protein sequence ID" value="KAG7298230.1"/>
    <property type="molecule type" value="Genomic_DNA"/>
</dbReference>
<gene>
    <name evidence="2" type="ORF">JYU34_019044</name>
</gene>
<protein>
    <recommendedName>
        <fullName evidence="4">Secreted protein</fullName>
    </recommendedName>
</protein>
<evidence type="ECO:0000313" key="2">
    <source>
        <dbReference type="EMBL" id="KAG7298230.1"/>
    </source>
</evidence>